<dbReference type="AlphaFoldDB" id="A0A392VNU3"/>
<evidence type="ECO:0000313" key="2">
    <source>
        <dbReference type="Proteomes" id="UP000265520"/>
    </source>
</evidence>
<organism evidence="1 2">
    <name type="scientific">Trifolium medium</name>
    <dbReference type="NCBI Taxonomy" id="97028"/>
    <lineage>
        <taxon>Eukaryota</taxon>
        <taxon>Viridiplantae</taxon>
        <taxon>Streptophyta</taxon>
        <taxon>Embryophyta</taxon>
        <taxon>Tracheophyta</taxon>
        <taxon>Spermatophyta</taxon>
        <taxon>Magnoliopsida</taxon>
        <taxon>eudicotyledons</taxon>
        <taxon>Gunneridae</taxon>
        <taxon>Pentapetalae</taxon>
        <taxon>rosids</taxon>
        <taxon>fabids</taxon>
        <taxon>Fabales</taxon>
        <taxon>Fabaceae</taxon>
        <taxon>Papilionoideae</taxon>
        <taxon>50 kb inversion clade</taxon>
        <taxon>NPAAA clade</taxon>
        <taxon>Hologalegina</taxon>
        <taxon>IRL clade</taxon>
        <taxon>Trifolieae</taxon>
        <taxon>Trifolium</taxon>
    </lineage>
</organism>
<comment type="caution">
    <text evidence="1">The sequence shown here is derived from an EMBL/GenBank/DDBJ whole genome shotgun (WGS) entry which is preliminary data.</text>
</comment>
<keyword evidence="2" id="KW-1185">Reference proteome</keyword>
<evidence type="ECO:0000313" key="1">
    <source>
        <dbReference type="EMBL" id="MCI89069.1"/>
    </source>
</evidence>
<accession>A0A392VNU3</accession>
<protein>
    <submittedName>
        <fullName evidence="1">Uncharacterized protein</fullName>
    </submittedName>
</protein>
<dbReference type="EMBL" id="LXQA011209364">
    <property type="protein sequence ID" value="MCI89069.1"/>
    <property type="molecule type" value="Genomic_DNA"/>
</dbReference>
<dbReference type="Proteomes" id="UP000265520">
    <property type="component" value="Unassembled WGS sequence"/>
</dbReference>
<name>A0A392VNU3_9FABA</name>
<feature type="non-terminal residue" evidence="1">
    <location>
        <position position="1"/>
    </location>
</feature>
<sequence length="57" mass="5638">GYACVGEGGGSDVGFELGRFEAVRGEVGCTGELGVWSGVEDGVWVGKVTGGVFGVSV</sequence>
<proteinExistence type="predicted"/>
<reference evidence="1 2" key="1">
    <citation type="journal article" date="2018" name="Front. Plant Sci.">
        <title>Red Clover (Trifolium pratense) and Zigzag Clover (T. medium) - A Picture of Genomic Similarities and Differences.</title>
        <authorList>
            <person name="Dluhosova J."/>
            <person name="Istvanek J."/>
            <person name="Nedelnik J."/>
            <person name="Repkova J."/>
        </authorList>
    </citation>
    <scope>NUCLEOTIDE SEQUENCE [LARGE SCALE GENOMIC DNA]</scope>
    <source>
        <strain evidence="2">cv. 10/8</strain>
        <tissue evidence="1">Leaf</tissue>
    </source>
</reference>